<keyword evidence="1" id="KW-1185">Reference proteome</keyword>
<dbReference type="Proteomes" id="UP000887574">
    <property type="component" value="Unplaced"/>
</dbReference>
<dbReference type="WBParaSite" id="jg25315">
    <property type="protein sequence ID" value="jg25315"/>
    <property type="gene ID" value="jg25315"/>
</dbReference>
<protein>
    <submittedName>
        <fullName evidence="2">Exportin-4</fullName>
    </submittedName>
</protein>
<evidence type="ECO:0000313" key="2">
    <source>
        <dbReference type="WBParaSite" id="jg25315"/>
    </source>
</evidence>
<evidence type="ECO:0000313" key="1">
    <source>
        <dbReference type="Proteomes" id="UP000887574"/>
    </source>
</evidence>
<proteinExistence type="predicted"/>
<sequence>MTEIGDNMMLGFLQCISLALHNQFGLERLLIISHLCTLISKVFEISLQYSCEVDVFGEASNALYSLICLNKENFSMYVGQLLNQPENAPHAARIQEAFCRLLPDGHLELGRLEKRSFHDRLDKFLVEIHGLLCLT</sequence>
<dbReference type="AlphaFoldDB" id="A0A915E1V3"/>
<reference evidence="2" key="1">
    <citation type="submission" date="2022-11" db="UniProtKB">
        <authorList>
            <consortium name="WormBaseParasite"/>
        </authorList>
    </citation>
    <scope>IDENTIFICATION</scope>
</reference>
<organism evidence="1 2">
    <name type="scientific">Ditylenchus dipsaci</name>
    <dbReference type="NCBI Taxonomy" id="166011"/>
    <lineage>
        <taxon>Eukaryota</taxon>
        <taxon>Metazoa</taxon>
        <taxon>Ecdysozoa</taxon>
        <taxon>Nematoda</taxon>
        <taxon>Chromadorea</taxon>
        <taxon>Rhabditida</taxon>
        <taxon>Tylenchina</taxon>
        <taxon>Tylenchomorpha</taxon>
        <taxon>Sphaerularioidea</taxon>
        <taxon>Anguinidae</taxon>
        <taxon>Anguininae</taxon>
        <taxon>Ditylenchus</taxon>
    </lineage>
</organism>
<name>A0A915E1V3_9BILA</name>
<accession>A0A915E1V3</accession>